<keyword evidence="13" id="KW-1185">Reference proteome</keyword>
<evidence type="ECO:0000256" key="10">
    <source>
        <dbReference type="ARBA" id="ARBA00050776"/>
    </source>
</evidence>
<comment type="caution">
    <text evidence="12">The sequence shown here is derived from an EMBL/GenBank/DDBJ whole genome shotgun (WGS) entry which is preliminary data.</text>
</comment>
<evidence type="ECO:0000313" key="13">
    <source>
        <dbReference type="Proteomes" id="UP000305451"/>
    </source>
</evidence>
<proteinExistence type="inferred from homology"/>
<evidence type="ECO:0000256" key="4">
    <source>
        <dbReference type="ARBA" id="ARBA00013558"/>
    </source>
</evidence>
<organism evidence="12 13">
    <name type="scientific">Marinicauda pacifica</name>
    <dbReference type="NCBI Taxonomy" id="1133559"/>
    <lineage>
        <taxon>Bacteria</taxon>
        <taxon>Pseudomonadati</taxon>
        <taxon>Pseudomonadota</taxon>
        <taxon>Alphaproteobacteria</taxon>
        <taxon>Maricaulales</taxon>
        <taxon>Maricaulaceae</taxon>
        <taxon>Marinicauda</taxon>
    </lineage>
</organism>
<reference evidence="12 13" key="1">
    <citation type="journal article" date="2013" name="Int. J. Syst. Evol. Microbiol.">
        <title>Marinicauda pacifica gen. nov., sp. nov., a prosthecate alphaproteobacterium of the family Hyphomonadaceae isolated from deep seawater.</title>
        <authorList>
            <person name="Zhang X.Y."/>
            <person name="Li G.W."/>
            <person name="Wang C.S."/>
            <person name="Zhang Y.J."/>
            <person name="Xu X.W."/>
            <person name="Li H."/>
            <person name="Liu A."/>
            <person name="Liu C."/>
            <person name="Xie B.B."/>
            <person name="Qin Q.L."/>
            <person name="Xu Z."/>
            <person name="Chen X.L."/>
            <person name="Zhou B.C."/>
            <person name="Zhang Y.Z."/>
        </authorList>
    </citation>
    <scope>NUCLEOTIDE SEQUENCE [LARGE SCALE GENOMIC DNA]</scope>
    <source>
        <strain evidence="12 13">P-1 km-3</strain>
    </source>
</reference>
<comment type="function">
    <text evidence="2">Catalyzes the removal of elemental sulfur atoms from cysteine to produce alanine. Seems to participate in the biosynthesis of the nitrogenase metalloclusters by providing the inorganic sulfur required for the Fe-S core formation.</text>
</comment>
<dbReference type="PANTHER" id="PTHR11601:SF34">
    <property type="entry name" value="CYSTEINE DESULFURASE"/>
    <property type="match status" value="1"/>
</dbReference>
<evidence type="ECO:0000256" key="9">
    <source>
        <dbReference type="ARBA" id="ARBA00023014"/>
    </source>
</evidence>
<sequence length="381" mass="39709">MTVYLDHNATTAVRPEARDAMLDVMSRPGNPSSIHSSGRKAKGVLERAREAIARSVRARAEDVVFTSGGTEANNLAVFSACEAGAKTLIVSAVEHSAVMAAAEASGVAVEILPVNEHGVADLDWLAQRLNGETSTNGPILVSLMAANNETGVIQPVEAAGRIVREAGGLFHVDAVQALGKVDYNVAASLAHYTAFSAHKVGGPQGVGALVLDCDAPVTPRMIGGGQEKGRRCGTENLPGIAGFAAAVEAAVADRNDFERLIGLRDHTIRQIRVGAPDLQVWGEVAERLPNTICLSVEGWPSEIQVIAMDLAGFAVSAGSACSSGKIRRSRVLEAMGASEAHAASALRVSFGYTNTKHDAEAFADAWLSARAKAQRTLATAS</sequence>
<dbReference type="SUPFAM" id="SSF53383">
    <property type="entry name" value="PLP-dependent transferases"/>
    <property type="match status" value="1"/>
</dbReference>
<dbReference type="Pfam" id="PF00266">
    <property type="entry name" value="Aminotran_5"/>
    <property type="match status" value="1"/>
</dbReference>
<dbReference type="GO" id="GO:0046872">
    <property type="term" value="F:metal ion binding"/>
    <property type="evidence" value="ECO:0007669"/>
    <property type="project" value="UniProtKB-KW"/>
</dbReference>
<dbReference type="RefSeq" id="WP_135943589.1">
    <property type="nucleotide sequence ID" value="NZ_BMEI01000001.1"/>
</dbReference>
<evidence type="ECO:0000256" key="2">
    <source>
        <dbReference type="ARBA" id="ARBA00003120"/>
    </source>
</evidence>
<dbReference type="InterPro" id="IPR000192">
    <property type="entry name" value="Aminotrans_V_dom"/>
</dbReference>
<dbReference type="Gene3D" id="1.10.260.50">
    <property type="match status" value="1"/>
</dbReference>
<keyword evidence="9" id="KW-0411">Iron-sulfur</keyword>
<dbReference type="Proteomes" id="UP000305451">
    <property type="component" value="Unassembled WGS sequence"/>
</dbReference>
<dbReference type="InterPro" id="IPR015424">
    <property type="entry name" value="PyrdxlP-dep_Trfase"/>
</dbReference>
<comment type="cofactor">
    <cofactor evidence="1">
        <name>pyridoxal 5'-phosphate</name>
        <dbReference type="ChEBI" id="CHEBI:597326"/>
    </cofactor>
</comment>
<keyword evidence="7" id="KW-0663">Pyridoxal phosphate</keyword>
<feature type="domain" description="Aminotransferase class V" evidence="11">
    <location>
        <begin position="3"/>
        <end position="362"/>
    </location>
</feature>
<evidence type="ECO:0000259" key="11">
    <source>
        <dbReference type="Pfam" id="PF00266"/>
    </source>
</evidence>
<dbReference type="InterPro" id="IPR016454">
    <property type="entry name" value="Cysteine_dSase"/>
</dbReference>
<dbReference type="InterPro" id="IPR015422">
    <property type="entry name" value="PyrdxlP-dep_Trfase_small"/>
</dbReference>
<dbReference type="InterPro" id="IPR015421">
    <property type="entry name" value="PyrdxlP-dep_Trfase_major"/>
</dbReference>
<dbReference type="PIRSF" id="PIRSF005572">
    <property type="entry name" value="NifS"/>
    <property type="match status" value="1"/>
</dbReference>
<dbReference type="OrthoDB" id="9808002at2"/>
<comment type="similarity">
    <text evidence="3">Belongs to the class-V pyridoxal-phosphate-dependent aminotransferase family. NifS/IscS subfamily.</text>
</comment>
<gene>
    <name evidence="12" type="ORF">E5162_03705</name>
</gene>
<evidence type="ECO:0000256" key="1">
    <source>
        <dbReference type="ARBA" id="ARBA00001933"/>
    </source>
</evidence>
<evidence type="ECO:0000256" key="3">
    <source>
        <dbReference type="ARBA" id="ARBA00006490"/>
    </source>
</evidence>
<dbReference type="Gene3D" id="3.40.640.10">
    <property type="entry name" value="Type I PLP-dependent aspartate aminotransferase-like (Major domain)"/>
    <property type="match status" value="1"/>
</dbReference>
<dbReference type="GO" id="GO:0051536">
    <property type="term" value="F:iron-sulfur cluster binding"/>
    <property type="evidence" value="ECO:0007669"/>
    <property type="project" value="UniProtKB-KW"/>
</dbReference>
<evidence type="ECO:0000313" key="12">
    <source>
        <dbReference type="EMBL" id="TGY94393.1"/>
    </source>
</evidence>
<evidence type="ECO:0000256" key="5">
    <source>
        <dbReference type="ARBA" id="ARBA00022679"/>
    </source>
</evidence>
<name>A0A4S2HES3_9PROT</name>
<dbReference type="AlphaFoldDB" id="A0A4S2HES3"/>
<dbReference type="Gene3D" id="3.90.1150.10">
    <property type="entry name" value="Aspartate Aminotransferase, domain 1"/>
    <property type="match status" value="1"/>
</dbReference>
<dbReference type="EMBL" id="SRXV01000001">
    <property type="protein sequence ID" value="TGY94393.1"/>
    <property type="molecule type" value="Genomic_DNA"/>
</dbReference>
<keyword evidence="6" id="KW-0479">Metal-binding</keyword>
<dbReference type="GO" id="GO:0031071">
    <property type="term" value="F:cysteine desulfurase activity"/>
    <property type="evidence" value="ECO:0007669"/>
    <property type="project" value="UniProtKB-EC"/>
</dbReference>
<evidence type="ECO:0000256" key="6">
    <source>
        <dbReference type="ARBA" id="ARBA00022723"/>
    </source>
</evidence>
<keyword evidence="5" id="KW-0808">Transferase</keyword>
<evidence type="ECO:0000256" key="7">
    <source>
        <dbReference type="ARBA" id="ARBA00022898"/>
    </source>
</evidence>
<evidence type="ECO:0000256" key="8">
    <source>
        <dbReference type="ARBA" id="ARBA00023004"/>
    </source>
</evidence>
<comment type="catalytic activity">
    <reaction evidence="10">
        <text>(sulfur carrier)-H + L-cysteine = (sulfur carrier)-SH + L-alanine</text>
        <dbReference type="Rhea" id="RHEA:43892"/>
        <dbReference type="Rhea" id="RHEA-COMP:14737"/>
        <dbReference type="Rhea" id="RHEA-COMP:14739"/>
        <dbReference type="ChEBI" id="CHEBI:29917"/>
        <dbReference type="ChEBI" id="CHEBI:35235"/>
        <dbReference type="ChEBI" id="CHEBI:57972"/>
        <dbReference type="ChEBI" id="CHEBI:64428"/>
        <dbReference type="EC" id="2.8.1.7"/>
    </reaction>
</comment>
<keyword evidence="8" id="KW-0408">Iron</keyword>
<dbReference type="PANTHER" id="PTHR11601">
    <property type="entry name" value="CYSTEINE DESULFURYLASE FAMILY MEMBER"/>
    <property type="match status" value="1"/>
</dbReference>
<accession>A0A4S2HES3</accession>
<protein>
    <recommendedName>
        <fullName evidence="4">Cysteine desulfurase</fullName>
    </recommendedName>
</protein>